<proteinExistence type="predicted"/>
<feature type="non-terminal residue" evidence="2">
    <location>
        <position position="1"/>
    </location>
</feature>
<name>A0ABR3MWZ4_9TELE</name>
<evidence type="ECO:0000256" key="1">
    <source>
        <dbReference type="SAM" id="MobiDB-lite"/>
    </source>
</evidence>
<reference evidence="2 3" key="1">
    <citation type="submission" date="2023-09" db="EMBL/GenBank/DDBJ databases">
        <authorList>
            <person name="Wang M."/>
        </authorList>
    </citation>
    <scope>NUCLEOTIDE SEQUENCE [LARGE SCALE GENOMIC DNA]</scope>
    <source>
        <strain evidence="2">GT-2023</strain>
        <tissue evidence="2">Liver</tissue>
    </source>
</reference>
<protein>
    <submittedName>
        <fullName evidence="2">Uncharacterized protein</fullName>
    </submittedName>
</protein>
<organism evidence="2 3">
    <name type="scientific">Cirrhinus molitorella</name>
    <name type="common">mud carp</name>
    <dbReference type="NCBI Taxonomy" id="172907"/>
    <lineage>
        <taxon>Eukaryota</taxon>
        <taxon>Metazoa</taxon>
        <taxon>Chordata</taxon>
        <taxon>Craniata</taxon>
        <taxon>Vertebrata</taxon>
        <taxon>Euteleostomi</taxon>
        <taxon>Actinopterygii</taxon>
        <taxon>Neopterygii</taxon>
        <taxon>Teleostei</taxon>
        <taxon>Ostariophysi</taxon>
        <taxon>Cypriniformes</taxon>
        <taxon>Cyprinidae</taxon>
        <taxon>Labeoninae</taxon>
        <taxon>Labeonini</taxon>
        <taxon>Cirrhinus</taxon>
    </lineage>
</organism>
<sequence length="154" mass="16694">WLEDPSSLPPASESRTPPRPFDPSAPPWLLAPSSPPWPPASESRRLPRPSAPPWSVVDHPPPRTPLLRLRLVLHPSTLSSSSFPPLLLSPGSLRLHRGLLDPRLRIGRRCHLFHLGPPDPPSAACPIGPLPLSPVGLHPTCSAQPSLLAVPYPY</sequence>
<accession>A0ABR3MWZ4</accession>
<dbReference type="Proteomes" id="UP001558613">
    <property type="component" value="Unassembled WGS sequence"/>
</dbReference>
<evidence type="ECO:0000313" key="2">
    <source>
        <dbReference type="EMBL" id="KAL1269116.1"/>
    </source>
</evidence>
<gene>
    <name evidence="2" type="ORF">QQF64_031405</name>
</gene>
<keyword evidence="3" id="KW-1185">Reference proteome</keyword>
<evidence type="ECO:0000313" key="3">
    <source>
        <dbReference type="Proteomes" id="UP001558613"/>
    </source>
</evidence>
<feature type="non-terminal residue" evidence="2">
    <location>
        <position position="154"/>
    </location>
</feature>
<comment type="caution">
    <text evidence="2">The sequence shown here is derived from an EMBL/GenBank/DDBJ whole genome shotgun (WGS) entry which is preliminary data.</text>
</comment>
<feature type="compositionally biased region" description="Pro residues" evidence="1">
    <location>
        <begin position="17"/>
        <end position="26"/>
    </location>
</feature>
<dbReference type="EMBL" id="JAYMGO010000008">
    <property type="protein sequence ID" value="KAL1269116.1"/>
    <property type="molecule type" value="Genomic_DNA"/>
</dbReference>
<feature type="region of interest" description="Disordered" evidence="1">
    <location>
        <begin position="1"/>
        <end position="61"/>
    </location>
</feature>